<evidence type="ECO:0008006" key="3">
    <source>
        <dbReference type="Google" id="ProtNLM"/>
    </source>
</evidence>
<evidence type="ECO:0000313" key="1">
    <source>
        <dbReference type="EMBL" id="KAL0482999.1"/>
    </source>
</evidence>
<accession>A0AAW2Z245</accession>
<dbReference type="EMBL" id="JAOPGA020000923">
    <property type="protein sequence ID" value="KAL0482999.1"/>
    <property type="molecule type" value="Genomic_DNA"/>
</dbReference>
<dbReference type="PANTHER" id="PTHR28532">
    <property type="entry name" value="GEO13458P1"/>
    <property type="match status" value="1"/>
</dbReference>
<dbReference type="Proteomes" id="UP001431209">
    <property type="component" value="Unassembled WGS sequence"/>
</dbReference>
<dbReference type="PANTHER" id="PTHR28532:SF1">
    <property type="entry name" value="ORAL CANCER OVEREXPRESSED 1"/>
    <property type="match status" value="1"/>
</dbReference>
<dbReference type="InterPro" id="IPR052436">
    <property type="entry name" value="LTO1_adapter"/>
</dbReference>
<proteinExistence type="predicted"/>
<reference evidence="1 2" key="1">
    <citation type="submission" date="2024-03" db="EMBL/GenBank/DDBJ databases">
        <title>The Acrasis kona genome and developmental transcriptomes reveal deep origins of eukaryotic multicellular pathways.</title>
        <authorList>
            <person name="Sheikh S."/>
            <person name="Fu C.-J."/>
            <person name="Brown M.W."/>
            <person name="Baldauf S.L."/>
        </authorList>
    </citation>
    <scope>NUCLEOTIDE SEQUENCE [LARGE SCALE GENOMIC DNA]</scope>
    <source>
        <strain evidence="1 2">ATCC MYA-3509</strain>
    </source>
</reference>
<keyword evidence="2" id="KW-1185">Reference proteome</keyword>
<gene>
    <name evidence="1" type="ORF">AKO1_014889</name>
</gene>
<protein>
    <recommendedName>
        <fullName evidence="3">Oral cancer-overexpressed protein 1</fullName>
    </recommendedName>
</protein>
<name>A0AAW2Z245_9EUKA</name>
<sequence length="140" mass="16070">MSCDFLDDALSMEQEFYEQGKRDGADMGEKEGHKEGYEFGVAKGRQFGCELGNILGFAEFMLHLHSLNDDSIQWNDRLVKNLEQLKEAVETFPYTQPQDDIYNEKLENIRSKYKLLEVRLGMISKKNETSVKSSGDTLAF</sequence>
<organism evidence="1 2">
    <name type="scientific">Acrasis kona</name>
    <dbReference type="NCBI Taxonomy" id="1008807"/>
    <lineage>
        <taxon>Eukaryota</taxon>
        <taxon>Discoba</taxon>
        <taxon>Heterolobosea</taxon>
        <taxon>Tetramitia</taxon>
        <taxon>Eutetramitia</taxon>
        <taxon>Acrasidae</taxon>
        <taxon>Acrasis</taxon>
    </lineage>
</organism>
<evidence type="ECO:0000313" key="2">
    <source>
        <dbReference type="Proteomes" id="UP001431209"/>
    </source>
</evidence>
<dbReference type="AlphaFoldDB" id="A0AAW2Z245"/>
<comment type="caution">
    <text evidence="1">The sequence shown here is derived from an EMBL/GenBank/DDBJ whole genome shotgun (WGS) entry which is preliminary data.</text>
</comment>